<dbReference type="Proteomes" id="UP000197090">
    <property type="component" value="Unassembled WGS sequence"/>
</dbReference>
<comment type="caution">
    <text evidence="1">The sequence shown here is derived from an EMBL/GenBank/DDBJ whole genome shotgun (WGS) entry which is preliminary data.</text>
</comment>
<dbReference type="SUPFAM" id="SSF52467">
    <property type="entry name" value="DHS-like NAD/FAD-binding domain"/>
    <property type="match status" value="1"/>
</dbReference>
<gene>
    <name evidence="1" type="ORF">CEE63_15605</name>
</gene>
<dbReference type="Pfam" id="PF13289">
    <property type="entry name" value="SIR2_2"/>
    <property type="match status" value="1"/>
</dbReference>
<dbReference type="AlphaFoldDB" id="A0A246I1Q5"/>
<dbReference type="Gene3D" id="3.40.50.1220">
    <property type="entry name" value="TPP-binding domain"/>
    <property type="match status" value="1"/>
</dbReference>
<sequence>MLELDPFDALTLTLHHAPGTCALLLGSGLSRSAGIPTGWEITLDLVKRVAAVRGQNAGDDPAAWCRENLGVDPDYSALLDAVASTPDERRAILQAYIEARDGEDGRQPTAAHRAIARLVARGAVRVIVTTNFDRLLEQALAAEGIQPTVISSDDTLTGAVPLIHSPCTIMKVHGDYLDTRIRNIDSELAAYSAPINGLLDRIFDDFGLIVCGWSGEWDEALRKAIARAPNRRYPTYWASRGEPAAAACALIEQRKARTVPIAGADAFFSKVEATLAALAEADRPHPTSVRMLVALAKRLCSDESQRVAWSDLLFSEAEAPGVHVTDFSQYGKGNGHEEARLFVDQCVAATERLRRIFLVCGRWGSAAARFEAERTLVRLAQGVNRDGVQYTHWIALQRIPATLCFYWYCAGALAAADYATVKRVFDLTIAEDREPRALLHVLPPTTYDGITDWRFLNTTTRWETPASHYIAPIMEREAGDIGFTGHEGGRLFDDLEALIAMEFGHRRLMRQGPEGFWNFWTPVGRFRLGAEGAMRLASFEAIPVNSPYLAAGFFGSLQSSAIEAAKALRAHCGKLA</sequence>
<name>A0A246I1Q5_STEMA</name>
<proteinExistence type="predicted"/>
<protein>
    <submittedName>
        <fullName evidence="1">Uncharacterized protein</fullName>
    </submittedName>
</protein>
<dbReference type="EMBL" id="NIVX01000092">
    <property type="protein sequence ID" value="OWQ71867.1"/>
    <property type="molecule type" value="Genomic_DNA"/>
</dbReference>
<organism evidence="1 2">
    <name type="scientific">Stenotrophomonas maltophilia</name>
    <name type="common">Pseudomonas maltophilia</name>
    <name type="synonym">Xanthomonas maltophilia</name>
    <dbReference type="NCBI Taxonomy" id="40324"/>
    <lineage>
        <taxon>Bacteria</taxon>
        <taxon>Pseudomonadati</taxon>
        <taxon>Pseudomonadota</taxon>
        <taxon>Gammaproteobacteria</taxon>
        <taxon>Lysobacterales</taxon>
        <taxon>Lysobacteraceae</taxon>
        <taxon>Stenotrophomonas</taxon>
        <taxon>Stenotrophomonas maltophilia group</taxon>
    </lineage>
</organism>
<dbReference type="InterPro" id="IPR029035">
    <property type="entry name" value="DHS-like_NAD/FAD-binding_dom"/>
</dbReference>
<evidence type="ECO:0000313" key="1">
    <source>
        <dbReference type="EMBL" id="OWQ71867.1"/>
    </source>
</evidence>
<evidence type="ECO:0000313" key="2">
    <source>
        <dbReference type="Proteomes" id="UP000197090"/>
    </source>
</evidence>
<reference evidence="1 2" key="1">
    <citation type="submission" date="2017-06" db="EMBL/GenBank/DDBJ databases">
        <authorList>
            <person name="Kim H.J."/>
            <person name="Triplett B.A."/>
        </authorList>
    </citation>
    <scope>NUCLEOTIDE SEQUENCE [LARGE SCALE GENOMIC DNA]</scope>
    <source>
        <strain evidence="1 2">594</strain>
    </source>
</reference>
<accession>A0A246I1Q5</accession>
<dbReference type="RefSeq" id="WP_053496139.1">
    <property type="nucleotide sequence ID" value="NZ_JAEDVB010000029.1"/>
</dbReference>